<keyword evidence="1" id="KW-1133">Transmembrane helix</keyword>
<dbReference type="EMBL" id="QQBC01000007">
    <property type="protein sequence ID" value="RDI64962.1"/>
    <property type="molecule type" value="Genomic_DNA"/>
</dbReference>
<keyword evidence="1" id="KW-0812">Transmembrane</keyword>
<sequence length="38" mass="3933">MKLSEIARRRWAEIGLGIGIIATAAALVVGILSSQAPV</sequence>
<protein>
    <submittedName>
        <fullName evidence="2">Uncharacterized protein</fullName>
    </submittedName>
</protein>
<dbReference type="AlphaFoldDB" id="A0A370I2J6"/>
<comment type="caution">
    <text evidence="2">The sequence shown here is derived from an EMBL/GenBank/DDBJ whole genome shotgun (WGS) entry which is preliminary data.</text>
</comment>
<feature type="transmembrane region" description="Helical" evidence="1">
    <location>
        <begin position="12"/>
        <end position="32"/>
    </location>
</feature>
<evidence type="ECO:0000313" key="2">
    <source>
        <dbReference type="EMBL" id="RDI64962.1"/>
    </source>
</evidence>
<accession>A0A370I2J6</accession>
<name>A0A370I2J6_9NOCA</name>
<reference evidence="2 3" key="1">
    <citation type="submission" date="2018-07" db="EMBL/GenBank/DDBJ databases">
        <title>Genomic Encyclopedia of Type Strains, Phase IV (KMG-IV): sequencing the most valuable type-strain genomes for metagenomic binning, comparative biology and taxonomic classification.</title>
        <authorList>
            <person name="Goeker M."/>
        </authorList>
    </citation>
    <scope>NUCLEOTIDE SEQUENCE [LARGE SCALE GENOMIC DNA]</scope>
    <source>
        <strain evidence="2 3">DSM 44290</strain>
    </source>
</reference>
<dbReference type="Proteomes" id="UP000254869">
    <property type="component" value="Unassembled WGS sequence"/>
</dbReference>
<keyword evidence="1" id="KW-0472">Membrane</keyword>
<evidence type="ECO:0000256" key="1">
    <source>
        <dbReference type="SAM" id="Phobius"/>
    </source>
</evidence>
<organism evidence="2 3">
    <name type="scientific">Nocardia pseudobrasiliensis</name>
    <dbReference type="NCBI Taxonomy" id="45979"/>
    <lineage>
        <taxon>Bacteria</taxon>
        <taxon>Bacillati</taxon>
        <taxon>Actinomycetota</taxon>
        <taxon>Actinomycetes</taxon>
        <taxon>Mycobacteriales</taxon>
        <taxon>Nocardiaceae</taxon>
        <taxon>Nocardia</taxon>
    </lineage>
</organism>
<keyword evidence="3" id="KW-1185">Reference proteome</keyword>
<dbReference type="STRING" id="1210086.GCA_001613105_03334"/>
<proteinExistence type="predicted"/>
<gene>
    <name evidence="2" type="ORF">DFR76_107340</name>
</gene>
<evidence type="ECO:0000313" key="3">
    <source>
        <dbReference type="Proteomes" id="UP000254869"/>
    </source>
</evidence>